<dbReference type="Proteomes" id="UP001499942">
    <property type="component" value="Unassembled WGS sequence"/>
</dbReference>
<organism evidence="2 3">
    <name type="scientific">Streptomyces gobitricini</name>
    <dbReference type="NCBI Taxonomy" id="68211"/>
    <lineage>
        <taxon>Bacteria</taxon>
        <taxon>Bacillati</taxon>
        <taxon>Actinomycetota</taxon>
        <taxon>Actinomycetes</taxon>
        <taxon>Kitasatosporales</taxon>
        <taxon>Streptomycetaceae</taxon>
        <taxon>Streptomyces</taxon>
    </lineage>
</organism>
<gene>
    <name evidence="2" type="ORF">GCM10010393_05910</name>
</gene>
<proteinExistence type="predicted"/>
<reference evidence="3" key="1">
    <citation type="journal article" date="2019" name="Int. J. Syst. Evol. Microbiol.">
        <title>The Global Catalogue of Microorganisms (GCM) 10K type strain sequencing project: providing services to taxonomists for standard genome sequencing and annotation.</title>
        <authorList>
            <consortium name="The Broad Institute Genomics Platform"/>
            <consortium name="The Broad Institute Genome Sequencing Center for Infectious Disease"/>
            <person name="Wu L."/>
            <person name="Ma J."/>
        </authorList>
    </citation>
    <scope>NUCLEOTIDE SEQUENCE [LARGE SCALE GENOMIC DNA]</scope>
    <source>
        <strain evidence="3">JCM 5062</strain>
    </source>
</reference>
<sequence length="106" mass="11121">MPARSPPRAGSRRRLSGSGGGSRLRASPVDGPLAGQDGRGRRVTPLPLVLRALAGTGKPFTRPAPRRGRRGAGAPDRPAAARGRQDPRARLPGRLATQTRIVSGYQ</sequence>
<protein>
    <submittedName>
        <fullName evidence="2">Uncharacterized protein</fullName>
    </submittedName>
</protein>
<evidence type="ECO:0000313" key="2">
    <source>
        <dbReference type="EMBL" id="GAA2478458.1"/>
    </source>
</evidence>
<dbReference type="EMBL" id="BAAASR010000002">
    <property type="protein sequence ID" value="GAA2478458.1"/>
    <property type="molecule type" value="Genomic_DNA"/>
</dbReference>
<name>A0ABP5YFB0_9ACTN</name>
<comment type="caution">
    <text evidence="2">The sequence shown here is derived from an EMBL/GenBank/DDBJ whole genome shotgun (WGS) entry which is preliminary data.</text>
</comment>
<accession>A0ABP5YFB0</accession>
<feature type="compositionally biased region" description="Low complexity" evidence="1">
    <location>
        <begin position="72"/>
        <end position="82"/>
    </location>
</feature>
<evidence type="ECO:0000313" key="3">
    <source>
        <dbReference type="Proteomes" id="UP001499942"/>
    </source>
</evidence>
<feature type="region of interest" description="Disordered" evidence="1">
    <location>
        <begin position="1"/>
        <end position="106"/>
    </location>
</feature>
<keyword evidence="3" id="KW-1185">Reference proteome</keyword>
<feature type="compositionally biased region" description="Polar residues" evidence="1">
    <location>
        <begin position="96"/>
        <end position="106"/>
    </location>
</feature>
<evidence type="ECO:0000256" key="1">
    <source>
        <dbReference type="SAM" id="MobiDB-lite"/>
    </source>
</evidence>